<evidence type="ECO:0000313" key="5">
    <source>
        <dbReference type="Proteomes" id="UP000664288"/>
    </source>
</evidence>
<evidence type="ECO:0000256" key="2">
    <source>
        <dbReference type="ARBA" id="ARBA00006436"/>
    </source>
</evidence>
<dbReference type="InterPro" id="IPR014569">
    <property type="entry name" value="Ubq_cyt-c_CBP3-rel"/>
</dbReference>
<comment type="similarity">
    <text evidence="2">Belongs to the UPF0174 family.</text>
</comment>
<dbReference type="Pfam" id="PF03981">
    <property type="entry name" value="Ubiq_cyt_C_chap"/>
    <property type="match status" value="1"/>
</dbReference>
<dbReference type="RefSeq" id="WP_207350455.1">
    <property type="nucleotide sequence ID" value="NZ_JAFMPY010000007.1"/>
</dbReference>
<evidence type="ECO:0000256" key="1">
    <source>
        <dbReference type="ARBA" id="ARBA00006407"/>
    </source>
</evidence>
<evidence type="ECO:0000259" key="3">
    <source>
        <dbReference type="Pfam" id="PF03981"/>
    </source>
</evidence>
<accession>A0ABS3J2C9</accession>
<keyword evidence="5" id="KW-1185">Reference proteome</keyword>
<name>A0ABS3J2C9_9HYPH</name>
<dbReference type="PIRSF" id="PIRSF032079">
    <property type="entry name" value="UCP032079"/>
    <property type="match status" value="1"/>
</dbReference>
<comment type="similarity">
    <text evidence="1">Belongs to the CBP3 family.</text>
</comment>
<feature type="domain" description="Ubiquinol-cytochrome c chaperone" evidence="3">
    <location>
        <begin position="33"/>
        <end position="171"/>
    </location>
</feature>
<dbReference type="InterPro" id="IPR021150">
    <property type="entry name" value="Ubiq_cyt_c_chap"/>
</dbReference>
<sequence length="176" mass="19271">MLNRWRIARRNRAIVEDIYQALVAAARRPALYERCGIEDSFSGRFEALGIHVFLFLRRCRGAAGLEPVAQDVVDRFMADLDSSIRELGVGDQSVPKRMRRLAGIFYERVEAYDAALAAGGDAPGALATALKGRAIDEVAPGDAAEALATYMRQTGDRMRAIDDSDVLAGKLELGDR</sequence>
<protein>
    <recommendedName>
        <fullName evidence="3">Ubiquinol-cytochrome c chaperone domain-containing protein</fullName>
    </recommendedName>
</protein>
<dbReference type="Proteomes" id="UP000664288">
    <property type="component" value="Unassembled WGS sequence"/>
</dbReference>
<reference evidence="4 5" key="1">
    <citation type="submission" date="2021-03" db="EMBL/GenBank/DDBJ databases">
        <title>Whole genome sequence of Jiella sp. MQZ13P-4.</title>
        <authorList>
            <person name="Tuo L."/>
        </authorList>
    </citation>
    <scope>NUCLEOTIDE SEQUENCE [LARGE SCALE GENOMIC DNA]</scope>
    <source>
        <strain evidence="4 5">MQZ13P-4</strain>
    </source>
</reference>
<dbReference type="PANTHER" id="PTHR12184">
    <property type="entry name" value="UBIQUINOL-CYTOCHROME C REDUCTASE COMPLEX ASSEMBLY FACTOR 1 FAMILY MEMBER"/>
    <property type="match status" value="1"/>
</dbReference>
<dbReference type="EMBL" id="JAFMPY010000007">
    <property type="protein sequence ID" value="MBO0903824.1"/>
    <property type="molecule type" value="Genomic_DNA"/>
</dbReference>
<proteinExistence type="inferred from homology"/>
<comment type="caution">
    <text evidence="4">The sequence shown here is derived from an EMBL/GenBank/DDBJ whole genome shotgun (WGS) entry which is preliminary data.</text>
</comment>
<dbReference type="InterPro" id="IPR007129">
    <property type="entry name" value="Ubiqinol_cyt_c_chaperone_CPB3"/>
</dbReference>
<dbReference type="PANTHER" id="PTHR12184:SF1">
    <property type="entry name" value="UBIQUINOL-CYTOCHROME-C REDUCTASE COMPLEX ASSEMBLY FACTOR 1"/>
    <property type="match status" value="1"/>
</dbReference>
<organism evidence="4 5">
    <name type="scientific">Jiella sonneratiae</name>
    <dbReference type="NCBI Taxonomy" id="2816856"/>
    <lineage>
        <taxon>Bacteria</taxon>
        <taxon>Pseudomonadati</taxon>
        <taxon>Pseudomonadota</taxon>
        <taxon>Alphaproteobacteria</taxon>
        <taxon>Hyphomicrobiales</taxon>
        <taxon>Aurantimonadaceae</taxon>
        <taxon>Jiella</taxon>
    </lineage>
</organism>
<gene>
    <name evidence="4" type="ORF">J1C47_09230</name>
</gene>
<evidence type="ECO:0000313" key="4">
    <source>
        <dbReference type="EMBL" id="MBO0903824.1"/>
    </source>
</evidence>